<dbReference type="InterPro" id="IPR026664">
    <property type="entry name" value="Stereocilin-rel"/>
</dbReference>
<evidence type="ECO:0000256" key="5">
    <source>
        <dbReference type="ARBA" id="ARBA00023136"/>
    </source>
</evidence>
<dbReference type="AlphaFoldDB" id="W5M960"/>
<protein>
    <submittedName>
        <fullName evidence="7">Uncharacterized protein</fullName>
    </submittedName>
</protein>
<comment type="subcellular location">
    <subcellularLocation>
        <location evidence="1">Membrane</location>
    </subcellularLocation>
</comment>
<reference evidence="7" key="3">
    <citation type="submission" date="2025-09" db="UniProtKB">
        <authorList>
            <consortium name="Ensembl"/>
        </authorList>
    </citation>
    <scope>IDENTIFICATION</scope>
</reference>
<keyword evidence="4" id="KW-0130">Cell adhesion</keyword>
<keyword evidence="8" id="KW-1185">Reference proteome</keyword>
<dbReference type="OMA" id="QTHTIFR"/>
<dbReference type="InParanoid" id="W5M960"/>
<dbReference type="eggNOG" id="ENOG502QRX1">
    <property type="taxonomic scope" value="Eukaryota"/>
</dbReference>
<dbReference type="EMBL" id="AHAT01013415">
    <property type="status" value="NOT_ANNOTATED_CDS"/>
    <property type="molecule type" value="Genomic_DNA"/>
</dbReference>
<name>W5M960_LEPOC</name>
<keyword evidence="6" id="KW-0325">Glycoprotein</keyword>
<evidence type="ECO:0000256" key="1">
    <source>
        <dbReference type="ARBA" id="ARBA00004370"/>
    </source>
</evidence>
<proteinExistence type="inferred from homology"/>
<dbReference type="PANTHER" id="PTHR23412">
    <property type="entry name" value="STEREOCILIN RELATED"/>
    <property type="match status" value="1"/>
</dbReference>
<dbReference type="GO" id="GO:0007155">
    <property type="term" value="P:cell adhesion"/>
    <property type="evidence" value="ECO:0007669"/>
    <property type="project" value="UniProtKB-KW"/>
</dbReference>
<dbReference type="HOGENOM" id="CLU_969629_0_0_1"/>
<dbReference type="GeneTree" id="ENSGT00950000182957"/>
<evidence type="ECO:0000256" key="4">
    <source>
        <dbReference type="ARBA" id="ARBA00022889"/>
    </source>
</evidence>
<reference evidence="8" key="1">
    <citation type="submission" date="2011-12" db="EMBL/GenBank/DDBJ databases">
        <title>The Draft Genome of Lepisosteus oculatus.</title>
        <authorList>
            <consortium name="The Broad Institute Genome Assembly &amp; Analysis Group"/>
            <consortium name="Computational R&amp;D Group"/>
            <consortium name="and Sequencing Platform"/>
            <person name="Di Palma F."/>
            <person name="Alfoldi J."/>
            <person name="Johnson J."/>
            <person name="Berlin A."/>
            <person name="Gnerre S."/>
            <person name="Jaffe D."/>
            <person name="MacCallum I."/>
            <person name="Young S."/>
            <person name="Walker B.J."/>
            <person name="Lander E.S."/>
            <person name="Lindblad-Toh K."/>
        </authorList>
    </citation>
    <scope>NUCLEOTIDE SEQUENCE [LARGE SCALE GENOMIC DNA]</scope>
</reference>
<organism evidence="7 8">
    <name type="scientific">Lepisosteus oculatus</name>
    <name type="common">Spotted gar</name>
    <dbReference type="NCBI Taxonomy" id="7918"/>
    <lineage>
        <taxon>Eukaryota</taxon>
        <taxon>Metazoa</taxon>
        <taxon>Chordata</taxon>
        <taxon>Craniata</taxon>
        <taxon>Vertebrata</taxon>
        <taxon>Euteleostomi</taxon>
        <taxon>Actinopterygii</taxon>
        <taxon>Neopterygii</taxon>
        <taxon>Holostei</taxon>
        <taxon>Semionotiformes</taxon>
        <taxon>Lepisosteidae</taxon>
        <taxon>Lepisosteus</taxon>
    </lineage>
</organism>
<evidence type="ECO:0000256" key="3">
    <source>
        <dbReference type="ARBA" id="ARBA00022729"/>
    </source>
</evidence>
<comment type="similarity">
    <text evidence="2">Belongs to the mesothelin family.</text>
</comment>
<dbReference type="Ensembl" id="ENSLOCT00000004927.1">
    <property type="protein sequence ID" value="ENSLOCP00000004919.1"/>
    <property type="gene ID" value="ENSLOCG00000004114.1"/>
</dbReference>
<sequence length="287" mass="31659">MSQLLSTMFSMTSNRGLLTPLKTCCVMETGTLKYLSSLIIQTHTIFRNYSSWNIKTLENLGILSLYLSSDFWCPIKIPDLQKFLKHFIPQQRKNKALPKVPYCYYVISISKSLQSDFLNLTMQFSFEASCTADNITLATINDGAFPVGYDLTQFDLCLGVSIARDDLAALTGKVDDENGQMIIMAKLNEVYPSVAPEDQVQLFGPTFHQASLNEISRWTITKLDTLAALVDSTNGAWDSTKAKAIITKYLASGNNSLGSAELNSIGGTNLCSLDISVLETIATDSLR</sequence>
<keyword evidence="3" id="KW-0732">Signal</keyword>
<reference evidence="7" key="2">
    <citation type="submission" date="2025-08" db="UniProtKB">
        <authorList>
            <consortium name="Ensembl"/>
        </authorList>
    </citation>
    <scope>IDENTIFICATION</scope>
</reference>
<dbReference type="GO" id="GO:0016020">
    <property type="term" value="C:membrane"/>
    <property type="evidence" value="ECO:0007669"/>
    <property type="project" value="UniProtKB-SubCell"/>
</dbReference>
<dbReference type="InterPro" id="IPR010335">
    <property type="entry name" value="Mesothelin"/>
</dbReference>
<accession>W5M960</accession>
<evidence type="ECO:0000256" key="2">
    <source>
        <dbReference type="ARBA" id="ARBA00011016"/>
    </source>
</evidence>
<evidence type="ECO:0000256" key="6">
    <source>
        <dbReference type="ARBA" id="ARBA00023180"/>
    </source>
</evidence>
<dbReference type="PANTHER" id="PTHR23412:SF6">
    <property type="entry name" value="MESOTHELIN"/>
    <property type="match status" value="1"/>
</dbReference>
<dbReference type="Pfam" id="PF06060">
    <property type="entry name" value="Mesothelin"/>
    <property type="match status" value="1"/>
</dbReference>
<evidence type="ECO:0000313" key="8">
    <source>
        <dbReference type="Proteomes" id="UP000018468"/>
    </source>
</evidence>
<keyword evidence="5" id="KW-0472">Membrane</keyword>
<dbReference type="Proteomes" id="UP000018468">
    <property type="component" value="Linkage group LG13"/>
</dbReference>
<evidence type="ECO:0000313" key="7">
    <source>
        <dbReference type="Ensembl" id="ENSLOCP00000004919.1"/>
    </source>
</evidence>